<name>A0ABS7RDT4_9ACTN</name>
<feature type="compositionally biased region" description="Gly residues" evidence="1">
    <location>
        <begin position="11"/>
        <end position="65"/>
    </location>
</feature>
<reference evidence="2 3" key="1">
    <citation type="submission" date="2021-08" db="EMBL/GenBank/DDBJ databases">
        <title>Nocardioides bacterium WL0053 sp. nov., isolated from the sediment.</title>
        <authorList>
            <person name="Wang L."/>
            <person name="Zhang D."/>
            <person name="Zhang A."/>
        </authorList>
    </citation>
    <scope>NUCLEOTIDE SEQUENCE [LARGE SCALE GENOMIC DNA]</scope>
    <source>
        <strain evidence="2 3">WL0053</strain>
    </source>
</reference>
<feature type="region of interest" description="Disordered" evidence="1">
    <location>
        <begin position="1"/>
        <end position="127"/>
    </location>
</feature>
<keyword evidence="3" id="KW-1185">Reference proteome</keyword>
<dbReference type="RefSeq" id="WP_221023014.1">
    <property type="nucleotide sequence ID" value="NZ_JAIEZQ010000001.1"/>
</dbReference>
<dbReference type="Proteomes" id="UP000754710">
    <property type="component" value="Unassembled WGS sequence"/>
</dbReference>
<feature type="compositionally biased region" description="Basic and acidic residues" evidence="1">
    <location>
        <begin position="67"/>
        <end position="91"/>
    </location>
</feature>
<organism evidence="2 3">
    <name type="scientific">Nocardioides jiangsuensis</name>
    <dbReference type="NCBI Taxonomy" id="2866161"/>
    <lineage>
        <taxon>Bacteria</taxon>
        <taxon>Bacillati</taxon>
        <taxon>Actinomycetota</taxon>
        <taxon>Actinomycetes</taxon>
        <taxon>Propionibacteriales</taxon>
        <taxon>Nocardioidaceae</taxon>
        <taxon>Nocardioides</taxon>
    </lineage>
</organism>
<comment type="caution">
    <text evidence="2">The sequence shown here is derived from an EMBL/GenBank/DDBJ whole genome shotgun (WGS) entry which is preliminary data.</text>
</comment>
<feature type="compositionally biased region" description="Basic and acidic residues" evidence="1">
    <location>
        <begin position="98"/>
        <end position="116"/>
    </location>
</feature>
<sequence length="353" mass="37258">MANEGRSQGPRRGGQGRGPSSGGSRGAGNRSGGTGGGRSGSGTGSSSGSGTGGSGSGRQGGGSAGSRGDRPDFRGGDRRGGGDKRSSDRGGTKPWSRPRREDDRRDQESRSVDQARYDGPPLDEAITGRELDRNVRQQLRGLPEKLAARVARHLVAAGQLIDTDPQTAYQHTLAARARAARIAVVREACGEAAYAAGEFAEALSEFRAAKRMNGVNDYLPLMADCERALGRPDKALALAKSPAVANLAQEQQAEMTIVEAGARRDLGELDAALRTLENAPLRSRTRAPWVVRLRYAYADTLLAAGREEEAVVWFHRTAGIDGEGITDAAERLGEIEGLVVTDTTDGEHELSED</sequence>
<accession>A0ABS7RDT4</accession>
<proteinExistence type="predicted"/>
<dbReference type="EMBL" id="JAIEZQ010000001">
    <property type="protein sequence ID" value="MBY9073191.1"/>
    <property type="molecule type" value="Genomic_DNA"/>
</dbReference>
<evidence type="ECO:0000313" key="2">
    <source>
        <dbReference type="EMBL" id="MBY9073191.1"/>
    </source>
</evidence>
<protein>
    <submittedName>
        <fullName evidence="2">Tetratricopeptide repeat protein</fullName>
    </submittedName>
</protein>
<dbReference type="Gene3D" id="1.25.40.10">
    <property type="entry name" value="Tetratricopeptide repeat domain"/>
    <property type="match status" value="1"/>
</dbReference>
<dbReference type="InterPro" id="IPR011990">
    <property type="entry name" value="TPR-like_helical_dom_sf"/>
</dbReference>
<evidence type="ECO:0000256" key="1">
    <source>
        <dbReference type="SAM" id="MobiDB-lite"/>
    </source>
</evidence>
<gene>
    <name evidence="2" type="ORF">K1X13_00010</name>
</gene>
<evidence type="ECO:0000313" key="3">
    <source>
        <dbReference type="Proteomes" id="UP000754710"/>
    </source>
</evidence>
<feature type="compositionally biased region" description="Low complexity" evidence="1">
    <location>
        <begin position="1"/>
        <end position="10"/>
    </location>
</feature>
<dbReference type="SUPFAM" id="SSF48452">
    <property type="entry name" value="TPR-like"/>
    <property type="match status" value="1"/>
</dbReference>